<dbReference type="InterPro" id="IPR025110">
    <property type="entry name" value="AMP-bd_C"/>
</dbReference>
<dbReference type="InterPro" id="IPR042099">
    <property type="entry name" value="ANL_N_sf"/>
</dbReference>
<keyword evidence="13" id="KW-1185">Reference proteome</keyword>
<gene>
    <name evidence="12" type="ORF">GGQ68_003710</name>
</gene>
<dbReference type="InterPro" id="IPR020845">
    <property type="entry name" value="AMP-binding_CS"/>
</dbReference>
<proteinExistence type="inferred from homology"/>
<dbReference type="PANTHER" id="PTHR43201">
    <property type="entry name" value="ACYL-COA SYNTHETASE"/>
    <property type="match status" value="1"/>
</dbReference>
<dbReference type="SUPFAM" id="SSF56801">
    <property type="entry name" value="Acetyl-CoA synthetase-like"/>
    <property type="match status" value="1"/>
</dbReference>
<evidence type="ECO:0000256" key="1">
    <source>
        <dbReference type="ARBA" id="ARBA00001946"/>
    </source>
</evidence>
<evidence type="ECO:0000256" key="8">
    <source>
        <dbReference type="ARBA" id="ARBA00066616"/>
    </source>
</evidence>
<feature type="domain" description="AMP-binding enzyme C-terminal" evidence="11">
    <location>
        <begin position="474"/>
        <end position="549"/>
    </location>
</feature>
<dbReference type="Gene3D" id="3.40.50.12780">
    <property type="entry name" value="N-terminal domain of ligase-like"/>
    <property type="match status" value="1"/>
</dbReference>
<evidence type="ECO:0000259" key="10">
    <source>
        <dbReference type="Pfam" id="PF00501"/>
    </source>
</evidence>
<evidence type="ECO:0000256" key="9">
    <source>
        <dbReference type="ARBA" id="ARBA00067668"/>
    </source>
</evidence>
<comment type="caution">
    <text evidence="12">The sequence shown here is derived from an EMBL/GenBank/DDBJ whole genome shotgun (WGS) entry which is preliminary data.</text>
</comment>
<name>A0A7W6GUC6_9RHOB</name>
<protein>
    <recommendedName>
        <fullName evidence="9">3-methylmercaptopropionyl-CoA ligase</fullName>
        <ecNumber evidence="8">6.2.1.44</ecNumber>
    </recommendedName>
</protein>
<evidence type="ECO:0000313" key="13">
    <source>
        <dbReference type="Proteomes" id="UP000541426"/>
    </source>
</evidence>
<comment type="cofactor">
    <cofactor evidence="1">
        <name>Mg(2+)</name>
        <dbReference type="ChEBI" id="CHEBI:18420"/>
    </cofactor>
</comment>
<dbReference type="InterPro" id="IPR000873">
    <property type="entry name" value="AMP-dep_synth/lig_dom"/>
</dbReference>
<feature type="domain" description="AMP-dependent synthetase/ligase" evidence="10">
    <location>
        <begin position="29"/>
        <end position="423"/>
    </location>
</feature>
<keyword evidence="5" id="KW-0479">Metal-binding</keyword>
<dbReference type="EC" id="6.2.1.44" evidence="8"/>
<comment type="catalytic activity">
    <reaction evidence="7">
        <text>3-(methylsulfanyl)propanoate + ATP + CoA = 3-(methylsulfanyl)propanoyl-CoA + AMP + diphosphate</text>
        <dbReference type="Rhea" id="RHEA:43052"/>
        <dbReference type="ChEBI" id="CHEBI:30616"/>
        <dbReference type="ChEBI" id="CHEBI:33019"/>
        <dbReference type="ChEBI" id="CHEBI:49016"/>
        <dbReference type="ChEBI" id="CHEBI:57287"/>
        <dbReference type="ChEBI" id="CHEBI:82815"/>
        <dbReference type="ChEBI" id="CHEBI:456215"/>
        <dbReference type="EC" id="6.2.1.44"/>
    </reaction>
    <physiologicalReaction direction="left-to-right" evidence="7">
        <dbReference type="Rhea" id="RHEA:43053"/>
    </physiologicalReaction>
</comment>
<dbReference type="Gene3D" id="3.30.300.30">
    <property type="match status" value="1"/>
</dbReference>
<dbReference type="EMBL" id="JACIEJ010000010">
    <property type="protein sequence ID" value="MBB3987363.1"/>
    <property type="molecule type" value="Genomic_DNA"/>
</dbReference>
<dbReference type="PANTHER" id="PTHR43201:SF5">
    <property type="entry name" value="MEDIUM-CHAIN ACYL-COA LIGASE ACSF2, MITOCHONDRIAL"/>
    <property type="match status" value="1"/>
</dbReference>
<dbReference type="Pfam" id="PF13193">
    <property type="entry name" value="AMP-binding_C"/>
    <property type="match status" value="1"/>
</dbReference>
<dbReference type="GO" id="GO:0046872">
    <property type="term" value="F:metal ion binding"/>
    <property type="evidence" value="ECO:0007669"/>
    <property type="project" value="UniProtKB-KW"/>
</dbReference>
<evidence type="ECO:0000259" key="11">
    <source>
        <dbReference type="Pfam" id="PF13193"/>
    </source>
</evidence>
<evidence type="ECO:0000256" key="5">
    <source>
        <dbReference type="ARBA" id="ARBA00022723"/>
    </source>
</evidence>
<organism evidence="12 13">
    <name type="scientific">Sagittula marina</name>
    <dbReference type="NCBI Taxonomy" id="943940"/>
    <lineage>
        <taxon>Bacteria</taxon>
        <taxon>Pseudomonadati</taxon>
        <taxon>Pseudomonadota</taxon>
        <taxon>Alphaproteobacteria</taxon>
        <taxon>Rhodobacterales</taxon>
        <taxon>Roseobacteraceae</taxon>
        <taxon>Sagittula</taxon>
    </lineage>
</organism>
<evidence type="ECO:0000313" key="12">
    <source>
        <dbReference type="EMBL" id="MBB3987363.1"/>
    </source>
</evidence>
<comment type="subunit">
    <text evidence="3">Homodimer.</text>
</comment>
<keyword evidence="6" id="KW-0460">Magnesium</keyword>
<evidence type="ECO:0000256" key="4">
    <source>
        <dbReference type="ARBA" id="ARBA00022598"/>
    </source>
</evidence>
<dbReference type="AlphaFoldDB" id="A0A7W6GUC6"/>
<evidence type="ECO:0000256" key="2">
    <source>
        <dbReference type="ARBA" id="ARBA00006432"/>
    </source>
</evidence>
<sequence>MTIDDTRMAWWRPDGSGPALLDITLGDMLDQQAKAMPDSPAIVVDEGAGTRSTSWTYAELKHHADRVARGLMTHGIRAGDRVAVMAYNCAEWVLLEYALAKIGAVLVTVNPALLRDEVAYILTQGRVAAMIFVPRMRSNDITASLQELMPDLADLTGGKRTAPKDLPDLRLLIGLGEDAPGFALPFDALDSAADDTSDADLAARQAQVAPNDISQIQYTSGTTGKPKGAMLTHRSTLNNARLMADRGGFGPDDTLISAMPFFHTAGCVCNVMSVLVSGGKLVTMDSFDPRRMLELWHHHRPTIINAVPTMMTRMIEHPDVDQFDIRTLRTTFTGGTSIPPSLMRMMQDLTGGAPMIIMGMTECSPIITQTSNADDLETRLTTAGTPLPHTEIRIVSPETGEVCAWGDSGELCIRGYLTMAGYFDMDDKTAETIDADGWLHSGDLAELSASGHLRIVGRLKDMIIRGGENVFPVEIEDCLLKHDTVSEAQVIAVPDPDLGEEICAYVVPAPGASVDPKELQIHCKEHMARHKMPKYIIGIDALPLTANGKVQKFALRDQATKGIASGDVQPVPR</sequence>
<evidence type="ECO:0000256" key="7">
    <source>
        <dbReference type="ARBA" id="ARBA00051915"/>
    </source>
</evidence>
<dbReference type="Pfam" id="PF00501">
    <property type="entry name" value="AMP-binding"/>
    <property type="match status" value="1"/>
</dbReference>
<reference evidence="12 13" key="1">
    <citation type="submission" date="2020-08" db="EMBL/GenBank/DDBJ databases">
        <title>Genomic Encyclopedia of Type Strains, Phase IV (KMG-IV): sequencing the most valuable type-strain genomes for metagenomic binning, comparative biology and taxonomic classification.</title>
        <authorList>
            <person name="Goeker M."/>
        </authorList>
    </citation>
    <scope>NUCLEOTIDE SEQUENCE [LARGE SCALE GENOMIC DNA]</scope>
    <source>
        <strain evidence="12 13">DSM 102235</strain>
    </source>
</reference>
<evidence type="ECO:0000256" key="3">
    <source>
        <dbReference type="ARBA" id="ARBA00011738"/>
    </source>
</evidence>
<dbReference type="GO" id="GO:0006631">
    <property type="term" value="P:fatty acid metabolic process"/>
    <property type="evidence" value="ECO:0007669"/>
    <property type="project" value="TreeGrafter"/>
</dbReference>
<dbReference type="RefSeq" id="WP_183968436.1">
    <property type="nucleotide sequence ID" value="NZ_BAABBZ010000011.1"/>
</dbReference>
<accession>A0A7W6GUC6</accession>
<dbReference type="InterPro" id="IPR045851">
    <property type="entry name" value="AMP-bd_C_sf"/>
</dbReference>
<keyword evidence="4 12" id="KW-0436">Ligase</keyword>
<dbReference type="GO" id="GO:0031956">
    <property type="term" value="F:medium-chain fatty acid-CoA ligase activity"/>
    <property type="evidence" value="ECO:0007669"/>
    <property type="project" value="TreeGrafter"/>
</dbReference>
<comment type="similarity">
    <text evidence="2">Belongs to the ATP-dependent AMP-binding enzyme family.</text>
</comment>
<dbReference type="PROSITE" id="PS00455">
    <property type="entry name" value="AMP_BINDING"/>
    <property type="match status" value="1"/>
</dbReference>
<dbReference type="Proteomes" id="UP000541426">
    <property type="component" value="Unassembled WGS sequence"/>
</dbReference>
<evidence type="ECO:0000256" key="6">
    <source>
        <dbReference type="ARBA" id="ARBA00022842"/>
    </source>
</evidence>
<dbReference type="FunFam" id="3.30.300.30:FF:000008">
    <property type="entry name" value="2,3-dihydroxybenzoate-AMP ligase"/>
    <property type="match status" value="1"/>
</dbReference>